<dbReference type="InterPro" id="IPR017871">
    <property type="entry name" value="ABC_transporter-like_CS"/>
</dbReference>
<dbReference type="CDD" id="cd18549">
    <property type="entry name" value="ABC_6TM_YwjA_like"/>
    <property type="match status" value="1"/>
</dbReference>
<proteinExistence type="inferred from homology"/>
<keyword evidence="8 9" id="KW-0472">Membrane</keyword>
<dbReference type="AlphaFoldDB" id="A0A0D0KPG2"/>
<dbReference type="GO" id="GO:0005886">
    <property type="term" value="C:plasma membrane"/>
    <property type="evidence" value="ECO:0007669"/>
    <property type="project" value="UniProtKB-SubCell"/>
</dbReference>
<dbReference type="GO" id="GO:0005524">
    <property type="term" value="F:ATP binding"/>
    <property type="evidence" value="ECO:0007669"/>
    <property type="project" value="UniProtKB-KW"/>
</dbReference>
<dbReference type="SUPFAM" id="SSF52540">
    <property type="entry name" value="P-loop containing nucleoside triphosphate hydrolases"/>
    <property type="match status" value="1"/>
</dbReference>
<keyword evidence="7 9" id="KW-1133">Transmembrane helix</keyword>
<dbReference type="InterPro" id="IPR036640">
    <property type="entry name" value="ABC1_TM_sf"/>
</dbReference>
<feature type="transmembrane region" description="Helical" evidence="9">
    <location>
        <begin position="12"/>
        <end position="33"/>
    </location>
</feature>
<accession>A0A0D0KPG2</accession>
<comment type="subcellular location">
    <subcellularLocation>
        <location evidence="1">Cell membrane</location>
        <topology evidence="1">Multi-pass membrane protein</topology>
    </subcellularLocation>
</comment>
<feature type="transmembrane region" description="Helical" evidence="9">
    <location>
        <begin position="53"/>
        <end position="77"/>
    </location>
</feature>
<evidence type="ECO:0000256" key="2">
    <source>
        <dbReference type="ARBA" id="ARBA00005417"/>
    </source>
</evidence>
<keyword evidence="3" id="KW-0813">Transport</keyword>
<feature type="domain" description="ABC transmembrane type-1" evidence="11">
    <location>
        <begin position="17"/>
        <end position="299"/>
    </location>
</feature>
<protein>
    <submittedName>
        <fullName evidence="12">Multidrug ABC transporter ATP-binding protein</fullName>
    </submittedName>
</protein>
<evidence type="ECO:0000313" key="12">
    <source>
        <dbReference type="EMBL" id="KIP98857.1"/>
    </source>
</evidence>
<feature type="transmembrane region" description="Helical" evidence="9">
    <location>
        <begin position="254"/>
        <end position="284"/>
    </location>
</feature>
<sequence length="575" mass="63389">MLRRFFSFYQPYRRLFIVDFSCAVLSGILELGFPMAVKAFVDVLLPAGDWQLILLASIGLLIIYVLNTGLMAIVTYWGHMLGINIETDMRRRAFDHLQKLSFGFFDNQKTGHLVGRLTKDLEEIGEVAHHGPEDLFIAIMTFLGAFLLMMSVNVPLALVTAAIVPITAWVTSRYGSRMTNNFRALYGRVGAFNARIEENVGGMRVVQAFANEDHERALFEEDNQRYRQTKLNAYKIMAASTSLSYMSMRLTQMIIMICGAWLVLTGDLTAGGFVGFLLLVNVFFRPVEKINSVIETYPKGIAGFRRFTELVDTEPDIADAPDAIEAPALRGEITYANVSFGYSDGKQVLGGIDLSIRAGETVAFVGPSGAGKTTLCSLLPRFYEVTGGAIRIDGIDIRKMTLASLRSQIGIVQQDVFLFGGTIRENIEYGRLGASEAEIWEAARRARLESVIEGMPDGMDTVIGERGVKLSGGQKQRMSIARMFLKNPPILILDEATSALDTETERAIQASLSELASGRTTLVIAHRLATIRDATRIVVVDETGIVETGNHEELLASKGPYSRLHDAQFGAQLLV</sequence>
<dbReference type="FunFam" id="3.40.50.300:FF:000287">
    <property type="entry name" value="Multidrug ABC transporter ATP-binding protein"/>
    <property type="match status" value="1"/>
</dbReference>
<dbReference type="PANTHER" id="PTHR43394:SF1">
    <property type="entry name" value="ATP-BINDING CASSETTE SUB-FAMILY B MEMBER 10, MITOCHONDRIAL"/>
    <property type="match status" value="1"/>
</dbReference>
<evidence type="ECO:0000256" key="3">
    <source>
        <dbReference type="ARBA" id="ARBA00022448"/>
    </source>
</evidence>
<dbReference type="PROSITE" id="PS00211">
    <property type="entry name" value="ABC_TRANSPORTER_1"/>
    <property type="match status" value="1"/>
</dbReference>
<organism evidence="12 13">
    <name type="scientific">Agrobacterium tumefaciens</name>
    <dbReference type="NCBI Taxonomy" id="358"/>
    <lineage>
        <taxon>Bacteria</taxon>
        <taxon>Pseudomonadati</taxon>
        <taxon>Pseudomonadota</taxon>
        <taxon>Alphaproteobacteria</taxon>
        <taxon>Hyphomicrobiales</taxon>
        <taxon>Rhizobiaceae</taxon>
        <taxon>Rhizobium/Agrobacterium group</taxon>
        <taxon>Agrobacterium</taxon>
        <taxon>Agrobacterium tumefaciens complex</taxon>
    </lineage>
</organism>
<evidence type="ECO:0000256" key="5">
    <source>
        <dbReference type="ARBA" id="ARBA00022741"/>
    </source>
</evidence>
<evidence type="ECO:0000256" key="8">
    <source>
        <dbReference type="ARBA" id="ARBA00023136"/>
    </source>
</evidence>
<dbReference type="PROSITE" id="PS50929">
    <property type="entry name" value="ABC_TM1F"/>
    <property type="match status" value="1"/>
</dbReference>
<comment type="similarity">
    <text evidence="2">Belongs to the ABC transporter superfamily.</text>
</comment>
<dbReference type="Proteomes" id="UP000035017">
    <property type="component" value="Unassembled WGS sequence"/>
</dbReference>
<dbReference type="Gene3D" id="1.20.1560.10">
    <property type="entry name" value="ABC transporter type 1, transmembrane domain"/>
    <property type="match status" value="1"/>
</dbReference>
<evidence type="ECO:0000256" key="9">
    <source>
        <dbReference type="SAM" id="Phobius"/>
    </source>
</evidence>
<evidence type="ECO:0000256" key="6">
    <source>
        <dbReference type="ARBA" id="ARBA00022840"/>
    </source>
</evidence>
<dbReference type="OrthoDB" id="9804259at2"/>
<keyword evidence="5" id="KW-0547">Nucleotide-binding</keyword>
<comment type="caution">
    <text evidence="12">The sequence shown here is derived from an EMBL/GenBank/DDBJ whole genome shotgun (WGS) entry which is preliminary data.</text>
</comment>
<gene>
    <name evidence="12" type="ORF">RU07_19180</name>
</gene>
<dbReference type="PANTHER" id="PTHR43394">
    <property type="entry name" value="ATP-DEPENDENT PERMEASE MDL1, MITOCHONDRIAL"/>
    <property type="match status" value="1"/>
</dbReference>
<evidence type="ECO:0000259" key="10">
    <source>
        <dbReference type="PROSITE" id="PS50893"/>
    </source>
</evidence>
<dbReference type="Pfam" id="PF00005">
    <property type="entry name" value="ABC_tran"/>
    <property type="match status" value="1"/>
</dbReference>
<evidence type="ECO:0000256" key="1">
    <source>
        <dbReference type="ARBA" id="ARBA00004651"/>
    </source>
</evidence>
<feature type="transmembrane region" description="Helical" evidence="9">
    <location>
        <begin position="135"/>
        <end position="152"/>
    </location>
</feature>
<evidence type="ECO:0000313" key="13">
    <source>
        <dbReference type="Proteomes" id="UP000035017"/>
    </source>
</evidence>
<feature type="domain" description="ABC transporter" evidence="10">
    <location>
        <begin position="333"/>
        <end position="567"/>
    </location>
</feature>
<dbReference type="SUPFAM" id="SSF90123">
    <property type="entry name" value="ABC transporter transmembrane region"/>
    <property type="match status" value="1"/>
</dbReference>
<evidence type="ECO:0000256" key="4">
    <source>
        <dbReference type="ARBA" id="ARBA00022692"/>
    </source>
</evidence>
<dbReference type="GO" id="GO:0015421">
    <property type="term" value="F:ABC-type oligopeptide transporter activity"/>
    <property type="evidence" value="ECO:0007669"/>
    <property type="project" value="TreeGrafter"/>
</dbReference>
<keyword evidence="4 9" id="KW-0812">Transmembrane</keyword>
<dbReference type="EMBL" id="JXQV01000030">
    <property type="protein sequence ID" value="KIP98857.1"/>
    <property type="molecule type" value="Genomic_DNA"/>
</dbReference>
<dbReference type="InterPro" id="IPR003439">
    <property type="entry name" value="ABC_transporter-like_ATP-bd"/>
</dbReference>
<name>A0A0D0KPG2_AGRTU</name>
<dbReference type="InterPro" id="IPR027417">
    <property type="entry name" value="P-loop_NTPase"/>
</dbReference>
<evidence type="ECO:0000256" key="7">
    <source>
        <dbReference type="ARBA" id="ARBA00022989"/>
    </source>
</evidence>
<dbReference type="InterPro" id="IPR011527">
    <property type="entry name" value="ABC1_TM_dom"/>
</dbReference>
<keyword evidence="6 12" id="KW-0067">ATP-binding</keyword>
<dbReference type="Pfam" id="PF00664">
    <property type="entry name" value="ABC_membrane"/>
    <property type="match status" value="1"/>
</dbReference>
<dbReference type="InterPro" id="IPR039421">
    <property type="entry name" value="Type_1_exporter"/>
</dbReference>
<dbReference type="InterPro" id="IPR003593">
    <property type="entry name" value="AAA+_ATPase"/>
</dbReference>
<evidence type="ECO:0000259" key="11">
    <source>
        <dbReference type="PROSITE" id="PS50929"/>
    </source>
</evidence>
<dbReference type="FunFam" id="1.20.1560.10:FF:000053">
    <property type="entry name" value="Multidrug ABC transporter ATP-binding protein"/>
    <property type="match status" value="1"/>
</dbReference>
<reference evidence="12 13" key="1">
    <citation type="submission" date="2014-12" db="EMBL/GenBank/DDBJ databases">
        <title>16Stimator: statistical estimation of ribosomal gene copy numbers from draft genome assemblies.</title>
        <authorList>
            <person name="Perisin M.A."/>
            <person name="Vetter M."/>
            <person name="Gilbert J.A."/>
            <person name="Bergelson J."/>
        </authorList>
    </citation>
    <scope>NUCLEOTIDE SEQUENCE [LARGE SCALE GENOMIC DNA]</scope>
    <source>
        <strain evidence="12 13">MEJ076</strain>
    </source>
</reference>
<dbReference type="Gene3D" id="3.40.50.300">
    <property type="entry name" value="P-loop containing nucleotide triphosphate hydrolases"/>
    <property type="match status" value="1"/>
</dbReference>
<dbReference type="PROSITE" id="PS50893">
    <property type="entry name" value="ABC_TRANSPORTER_2"/>
    <property type="match status" value="1"/>
</dbReference>
<dbReference type="SMART" id="SM00382">
    <property type="entry name" value="AAA"/>
    <property type="match status" value="1"/>
</dbReference>
<dbReference type="GO" id="GO:0016887">
    <property type="term" value="F:ATP hydrolysis activity"/>
    <property type="evidence" value="ECO:0007669"/>
    <property type="project" value="InterPro"/>
</dbReference>